<proteinExistence type="predicted"/>
<feature type="domain" description="At2g35280-like TPR" evidence="1">
    <location>
        <begin position="22"/>
        <end position="129"/>
    </location>
</feature>
<gene>
    <name evidence="2" type="ORF">PHJA_000774200</name>
</gene>
<evidence type="ECO:0000313" key="3">
    <source>
        <dbReference type="Proteomes" id="UP000653305"/>
    </source>
</evidence>
<sequence>SCKIFNEITEDKYVYQSVSLDKFPIVHWYPLNEKQKSFLNKCQEYENPELLYRQAVLDYFNKGKRRSACNHLDKAMKLGHAGAQYLTCIIMIICGDPESKAPGIKYLSEFKKSNTKRVTRLCRNNLIKMLGKMWVNNPDLQESSICCSSPNQHRWKNMWCEDDEISSECEACNADREIKMIRRTL</sequence>
<dbReference type="PANTHER" id="PTHR33784">
    <property type="entry name" value="OS05G0482100 PROTEIN"/>
    <property type="match status" value="1"/>
</dbReference>
<organism evidence="2 3">
    <name type="scientific">Phtheirospermum japonicum</name>
    <dbReference type="NCBI Taxonomy" id="374723"/>
    <lineage>
        <taxon>Eukaryota</taxon>
        <taxon>Viridiplantae</taxon>
        <taxon>Streptophyta</taxon>
        <taxon>Embryophyta</taxon>
        <taxon>Tracheophyta</taxon>
        <taxon>Spermatophyta</taxon>
        <taxon>Magnoliopsida</taxon>
        <taxon>eudicotyledons</taxon>
        <taxon>Gunneridae</taxon>
        <taxon>Pentapetalae</taxon>
        <taxon>asterids</taxon>
        <taxon>lamiids</taxon>
        <taxon>Lamiales</taxon>
        <taxon>Orobanchaceae</taxon>
        <taxon>Orobanchaceae incertae sedis</taxon>
        <taxon>Phtheirospermum</taxon>
    </lineage>
</organism>
<accession>A0A830BP26</accession>
<keyword evidence="3" id="KW-1185">Reference proteome</keyword>
<evidence type="ECO:0000259" key="1">
    <source>
        <dbReference type="Pfam" id="PF23310"/>
    </source>
</evidence>
<reference evidence="2" key="1">
    <citation type="submission" date="2020-07" db="EMBL/GenBank/DDBJ databases">
        <title>Ethylene signaling mediates host invasion by parasitic plants.</title>
        <authorList>
            <person name="Yoshida S."/>
        </authorList>
    </citation>
    <scope>NUCLEOTIDE SEQUENCE</scope>
    <source>
        <strain evidence="2">Okayama</strain>
    </source>
</reference>
<name>A0A830BP26_9LAMI</name>
<dbReference type="AlphaFoldDB" id="A0A830BP26"/>
<dbReference type="Pfam" id="PF23310">
    <property type="entry name" value="TPR_27"/>
    <property type="match status" value="1"/>
</dbReference>
<feature type="non-terminal residue" evidence="2">
    <location>
        <position position="185"/>
    </location>
</feature>
<dbReference type="EMBL" id="BMAC01000123">
    <property type="protein sequence ID" value="GFP86304.1"/>
    <property type="molecule type" value="Genomic_DNA"/>
</dbReference>
<dbReference type="OrthoDB" id="1926629at2759"/>
<dbReference type="InterPro" id="IPR040338">
    <property type="entry name" value="At1g67623-like"/>
</dbReference>
<comment type="caution">
    <text evidence="2">The sequence shown here is derived from an EMBL/GenBank/DDBJ whole genome shotgun (WGS) entry which is preliminary data.</text>
</comment>
<dbReference type="PANTHER" id="PTHR33784:SF10">
    <property type="entry name" value="F-BOX PROTEIN"/>
    <property type="match status" value="1"/>
</dbReference>
<protein>
    <submittedName>
        <fullName evidence="2">Putative F-box protein at1g67623</fullName>
    </submittedName>
</protein>
<dbReference type="Proteomes" id="UP000653305">
    <property type="component" value="Unassembled WGS sequence"/>
</dbReference>
<dbReference type="InterPro" id="IPR057136">
    <property type="entry name" value="At2g35280_TPR_dom"/>
</dbReference>
<evidence type="ECO:0000313" key="2">
    <source>
        <dbReference type="EMBL" id="GFP86304.1"/>
    </source>
</evidence>